<organism evidence="1 2">
    <name type="scientific">Bacteroides intestinalis DSM 17393</name>
    <dbReference type="NCBI Taxonomy" id="471870"/>
    <lineage>
        <taxon>Bacteria</taxon>
        <taxon>Pseudomonadati</taxon>
        <taxon>Bacteroidota</taxon>
        <taxon>Bacteroidia</taxon>
        <taxon>Bacteroidales</taxon>
        <taxon>Bacteroidaceae</taxon>
        <taxon>Bacteroides</taxon>
    </lineage>
</organism>
<reference evidence="1 2" key="1">
    <citation type="submission" date="2008-04" db="EMBL/GenBank/DDBJ databases">
        <title>Draft genome sequence of Bacteroides intestinalis (DSM 17393).</title>
        <authorList>
            <person name="Sudarsanam P."/>
            <person name="Ley R."/>
            <person name="Guruge J."/>
            <person name="Turnbaugh P.J."/>
            <person name="Mahowald M."/>
            <person name="Liep D."/>
            <person name="Gordon J."/>
        </authorList>
    </citation>
    <scope>NUCLEOTIDE SEQUENCE [LARGE SCALE GENOMIC DNA]</scope>
    <source>
        <strain evidence="1 2">DSM 17393</strain>
    </source>
</reference>
<reference evidence="1 2" key="2">
    <citation type="submission" date="2008-04" db="EMBL/GenBank/DDBJ databases">
        <authorList>
            <person name="Fulton L."/>
            <person name="Clifton S."/>
            <person name="Fulton B."/>
            <person name="Xu J."/>
            <person name="Minx P."/>
            <person name="Pepin K.H."/>
            <person name="Johnson M."/>
            <person name="Thiruvilangam P."/>
            <person name="Bhonagiri V."/>
            <person name="Nash W.E."/>
            <person name="Mardis E.R."/>
            <person name="Wilson R.K."/>
        </authorList>
    </citation>
    <scope>NUCLEOTIDE SEQUENCE [LARGE SCALE GENOMIC DNA]</scope>
    <source>
        <strain evidence="1 2">DSM 17393</strain>
    </source>
</reference>
<evidence type="ECO:0000313" key="2">
    <source>
        <dbReference type="Proteomes" id="UP000004596"/>
    </source>
</evidence>
<dbReference type="STRING" id="471870.BACINT_04414"/>
<gene>
    <name evidence="1" type="ORF">BACINT_04414</name>
</gene>
<comment type="caution">
    <text evidence="1">The sequence shown here is derived from an EMBL/GenBank/DDBJ whole genome shotgun (WGS) entry which is preliminary data.</text>
</comment>
<dbReference type="AlphaFoldDB" id="B3CFZ1"/>
<dbReference type="EMBL" id="ABJL02000008">
    <property type="protein sequence ID" value="EDV05269.1"/>
    <property type="molecule type" value="Genomic_DNA"/>
</dbReference>
<dbReference type="Proteomes" id="UP000004596">
    <property type="component" value="Unassembled WGS sequence"/>
</dbReference>
<accession>B3CFZ1</accession>
<protein>
    <submittedName>
        <fullName evidence="1">Uncharacterized protein</fullName>
    </submittedName>
</protein>
<sequence>MIMRCDGAADIELLYPDIDRLRYVSPLNLHQVKTKSETLKSIKR</sequence>
<proteinExistence type="predicted"/>
<name>B3CFZ1_9BACE</name>
<evidence type="ECO:0000313" key="1">
    <source>
        <dbReference type="EMBL" id="EDV05269.1"/>
    </source>
</evidence>